<dbReference type="GO" id="GO:0005634">
    <property type="term" value="C:nucleus"/>
    <property type="evidence" value="ECO:0007669"/>
    <property type="project" value="UniProtKB-ARBA"/>
</dbReference>
<dbReference type="Proteomes" id="UP000050761">
    <property type="component" value="Unassembled WGS sequence"/>
</dbReference>
<name>A0A183FKU5_HELPZ</name>
<dbReference type="Pfam" id="PF13894">
    <property type="entry name" value="zf-C2H2_4"/>
    <property type="match status" value="1"/>
</dbReference>
<feature type="domain" description="C2H2-type" evidence="6">
    <location>
        <begin position="211"/>
        <end position="239"/>
    </location>
</feature>
<dbReference type="PROSITE" id="PS50157">
    <property type="entry name" value="ZINC_FINGER_C2H2_2"/>
    <property type="match status" value="3"/>
</dbReference>
<feature type="domain" description="C2H2-type" evidence="6">
    <location>
        <begin position="154"/>
        <end position="181"/>
    </location>
</feature>
<keyword evidence="1" id="KW-0479">Metal-binding</keyword>
<sequence length="264" mass="30664">MEESDNLLMLADMAKLEHEERPYWEFNTENGPETSQVDAFDHCYLRSNDFDRFVNSTHDYYQRVGQWDLNEQEHSYAFQVPSGSTAGSGELWMGYEEAGGGGVFDPSVSDVHGVVMSTHVCQWENCMVGVESTEELQKHAESHLSSTSRRCMWRGCSKTDKPYSHRYLLCRHLRSHTGSTPFACEHCGSRFATKERMRLHVRSVHMPEVKYMCEICDRLFKTTSERRHHMTRMHMQERLLCSHCGGFYSGRSVLNRHMKVCKKT</sequence>
<dbReference type="GO" id="GO:0000981">
    <property type="term" value="F:DNA-binding transcription factor activity, RNA polymerase II-specific"/>
    <property type="evidence" value="ECO:0007669"/>
    <property type="project" value="TreeGrafter"/>
</dbReference>
<protein>
    <submittedName>
        <fullName evidence="9">Zinc finger, C2H2 type</fullName>
    </submittedName>
</protein>
<proteinExistence type="predicted"/>
<organism evidence="8 9">
    <name type="scientific">Heligmosomoides polygyrus</name>
    <name type="common">Parasitic roundworm</name>
    <dbReference type="NCBI Taxonomy" id="6339"/>
    <lineage>
        <taxon>Eukaryota</taxon>
        <taxon>Metazoa</taxon>
        <taxon>Ecdysozoa</taxon>
        <taxon>Nematoda</taxon>
        <taxon>Chromadorea</taxon>
        <taxon>Rhabditida</taxon>
        <taxon>Rhabditina</taxon>
        <taxon>Rhabditomorpha</taxon>
        <taxon>Strongyloidea</taxon>
        <taxon>Heligmosomidae</taxon>
        <taxon>Heligmosomoides</taxon>
    </lineage>
</organism>
<dbReference type="InterPro" id="IPR050329">
    <property type="entry name" value="GLI_C2H2-zinc-finger"/>
</dbReference>
<dbReference type="GO" id="GO:0045944">
    <property type="term" value="P:positive regulation of transcription by RNA polymerase II"/>
    <property type="evidence" value="ECO:0007669"/>
    <property type="project" value="UniProtKB-ARBA"/>
</dbReference>
<dbReference type="InterPro" id="IPR013087">
    <property type="entry name" value="Znf_C2H2_type"/>
</dbReference>
<dbReference type="OrthoDB" id="10004641at2759"/>
<dbReference type="GO" id="GO:0000978">
    <property type="term" value="F:RNA polymerase II cis-regulatory region sequence-specific DNA binding"/>
    <property type="evidence" value="ECO:0007669"/>
    <property type="project" value="TreeGrafter"/>
</dbReference>
<keyword evidence="8" id="KW-1185">Reference proteome</keyword>
<keyword evidence="2" id="KW-0677">Repeat</keyword>
<dbReference type="SMART" id="SM00355">
    <property type="entry name" value="ZnF_C2H2"/>
    <property type="match status" value="5"/>
</dbReference>
<feature type="domain" description="C2H2-type" evidence="6">
    <location>
        <begin position="182"/>
        <end position="210"/>
    </location>
</feature>
<evidence type="ECO:0000256" key="1">
    <source>
        <dbReference type="ARBA" id="ARBA00022723"/>
    </source>
</evidence>
<dbReference type="SUPFAM" id="SSF57667">
    <property type="entry name" value="beta-beta-alpha zinc fingers"/>
    <property type="match status" value="2"/>
</dbReference>
<evidence type="ECO:0000259" key="6">
    <source>
        <dbReference type="PROSITE" id="PS50157"/>
    </source>
</evidence>
<dbReference type="Gene3D" id="3.30.160.60">
    <property type="entry name" value="Classic Zinc Finger"/>
    <property type="match status" value="3"/>
</dbReference>
<dbReference type="InterPro" id="IPR036236">
    <property type="entry name" value="Znf_C2H2_sf"/>
</dbReference>
<reference evidence="9" key="2">
    <citation type="submission" date="2019-09" db="UniProtKB">
        <authorList>
            <consortium name="WormBaseParasite"/>
        </authorList>
    </citation>
    <scope>IDENTIFICATION</scope>
</reference>
<evidence type="ECO:0000313" key="7">
    <source>
        <dbReference type="EMBL" id="VDO73682.1"/>
    </source>
</evidence>
<accession>A0A183FKU5</accession>
<dbReference type="PROSITE" id="PS00028">
    <property type="entry name" value="ZINC_FINGER_C2H2_1"/>
    <property type="match status" value="3"/>
</dbReference>
<keyword evidence="3 5" id="KW-0863">Zinc-finger</keyword>
<evidence type="ECO:0000256" key="4">
    <source>
        <dbReference type="ARBA" id="ARBA00022833"/>
    </source>
</evidence>
<gene>
    <name evidence="7" type="ORF">HPBE_LOCUS7805</name>
</gene>
<dbReference type="EMBL" id="UZAH01025977">
    <property type="protein sequence ID" value="VDO73682.1"/>
    <property type="molecule type" value="Genomic_DNA"/>
</dbReference>
<dbReference type="PANTHER" id="PTHR19818">
    <property type="entry name" value="ZINC FINGER PROTEIN ZIC AND GLI"/>
    <property type="match status" value="1"/>
</dbReference>
<reference evidence="7 8" key="1">
    <citation type="submission" date="2018-11" db="EMBL/GenBank/DDBJ databases">
        <authorList>
            <consortium name="Pathogen Informatics"/>
        </authorList>
    </citation>
    <scope>NUCLEOTIDE SEQUENCE [LARGE SCALE GENOMIC DNA]</scope>
</reference>
<evidence type="ECO:0000256" key="2">
    <source>
        <dbReference type="ARBA" id="ARBA00022737"/>
    </source>
</evidence>
<accession>A0A3P8BNV2</accession>
<evidence type="ECO:0000256" key="3">
    <source>
        <dbReference type="ARBA" id="ARBA00022771"/>
    </source>
</evidence>
<dbReference type="Pfam" id="PF23561">
    <property type="entry name" value="zf-C2H2_15"/>
    <property type="match status" value="1"/>
</dbReference>
<dbReference type="InterPro" id="IPR056436">
    <property type="entry name" value="Znf-C2H2_ZIC1-5/GLI1-3-like"/>
</dbReference>
<evidence type="ECO:0000256" key="5">
    <source>
        <dbReference type="PROSITE-ProRule" id="PRU00042"/>
    </source>
</evidence>
<dbReference type="GO" id="GO:0008270">
    <property type="term" value="F:zinc ion binding"/>
    <property type="evidence" value="ECO:0007669"/>
    <property type="project" value="UniProtKB-KW"/>
</dbReference>
<dbReference type="PANTHER" id="PTHR19818:SF139">
    <property type="entry name" value="PAIR-RULE PROTEIN ODD-PAIRED"/>
    <property type="match status" value="1"/>
</dbReference>
<dbReference type="AlphaFoldDB" id="A0A183FKU5"/>
<keyword evidence="4" id="KW-0862">Zinc</keyword>
<evidence type="ECO:0000313" key="8">
    <source>
        <dbReference type="Proteomes" id="UP000050761"/>
    </source>
</evidence>
<dbReference type="WBParaSite" id="HPBE_0000780401-mRNA-1">
    <property type="protein sequence ID" value="HPBE_0000780401-mRNA-1"/>
    <property type="gene ID" value="HPBE_0000780401"/>
</dbReference>
<evidence type="ECO:0000313" key="9">
    <source>
        <dbReference type="WBParaSite" id="HPBE_0000780401-mRNA-1"/>
    </source>
</evidence>